<feature type="transmembrane region" description="Helical" evidence="1">
    <location>
        <begin position="125"/>
        <end position="148"/>
    </location>
</feature>
<keyword evidence="1" id="KW-1133">Transmembrane helix</keyword>
<evidence type="ECO:0000313" key="3">
    <source>
        <dbReference type="Proteomes" id="UP001054837"/>
    </source>
</evidence>
<feature type="transmembrane region" description="Helical" evidence="1">
    <location>
        <begin position="169"/>
        <end position="191"/>
    </location>
</feature>
<organism evidence="2 3">
    <name type="scientific">Caerostris darwini</name>
    <dbReference type="NCBI Taxonomy" id="1538125"/>
    <lineage>
        <taxon>Eukaryota</taxon>
        <taxon>Metazoa</taxon>
        <taxon>Ecdysozoa</taxon>
        <taxon>Arthropoda</taxon>
        <taxon>Chelicerata</taxon>
        <taxon>Arachnida</taxon>
        <taxon>Araneae</taxon>
        <taxon>Araneomorphae</taxon>
        <taxon>Entelegynae</taxon>
        <taxon>Araneoidea</taxon>
        <taxon>Araneidae</taxon>
        <taxon>Caerostris</taxon>
    </lineage>
</organism>
<comment type="caution">
    <text evidence="2">The sequence shown here is derived from an EMBL/GenBank/DDBJ whole genome shotgun (WGS) entry which is preliminary data.</text>
</comment>
<gene>
    <name evidence="2" type="ORF">CDAR_528291</name>
</gene>
<evidence type="ECO:0000313" key="2">
    <source>
        <dbReference type="EMBL" id="GIX91541.1"/>
    </source>
</evidence>
<sequence>MILLHSRLYSPNRRTSREKKRIKTVSLYLHNRIQQGENFCHKNATERSLSLHFSCAAQWSHGAAWLNGRPQWPSGVPGREAHSSPLIVPLGLWLGSLKKDLDLGNSFVASDIGHKLLSSDVNCLFLVPDLTCLTLLCCHILSGFKFLINSASISKQISCKSSTYKETNFLFLSLSCHVMSLSFTSLLSITICHSSQSLYLISNITLPSNI</sequence>
<proteinExistence type="predicted"/>
<keyword evidence="1" id="KW-0812">Transmembrane</keyword>
<reference evidence="2 3" key="1">
    <citation type="submission" date="2021-06" db="EMBL/GenBank/DDBJ databases">
        <title>Caerostris darwini draft genome.</title>
        <authorList>
            <person name="Kono N."/>
            <person name="Arakawa K."/>
        </authorList>
    </citation>
    <scope>NUCLEOTIDE SEQUENCE [LARGE SCALE GENOMIC DNA]</scope>
</reference>
<keyword evidence="1" id="KW-0472">Membrane</keyword>
<accession>A0AAV4P763</accession>
<keyword evidence="3" id="KW-1185">Reference proteome</keyword>
<name>A0AAV4P763_9ARAC</name>
<evidence type="ECO:0000256" key="1">
    <source>
        <dbReference type="SAM" id="Phobius"/>
    </source>
</evidence>
<dbReference type="AlphaFoldDB" id="A0AAV4P763"/>
<dbReference type="EMBL" id="BPLQ01002332">
    <property type="protein sequence ID" value="GIX91541.1"/>
    <property type="molecule type" value="Genomic_DNA"/>
</dbReference>
<protein>
    <submittedName>
        <fullName evidence="2">Uncharacterized protein</fullName>
    </submittedName>
</protein>
<dbReference type="Proteomes" id="UP001054837">
    <property type="component" value="Unassembled WGS sequence"/>
</dbReference>